<protein>
    <submittedName>
        <fullName evidence="2">Uncharacterized protein</fullName>
    </submittedName>
</protein>
<feature type="compositionally biased region" description="Low complexity" evidence="1">
    <location>
        <begin position="160"/>
        <end position="175"/>
    </location>
</feature>
<dbReference type="OrthoDB" id="1703270at2759"/>
<evidence type="ECO:0000313" key="3">
    <source>
        <dbReference type="Proteomes" id="UP000224854"/>
    </source>
</evidence>
<feature type="compositionally biased region" description="Polar residues" evidence="1">
    <location>
        <begin position="125"/>
        <end position="136"/>
    </location>
</feature>
<proteinExistence type="predicted"/>
<comment type="caution">
    <text evidence="2">The sequence shown here is derived from an EMBL/GenBank/DDBJ whole genome shotgun (WGS) entry which is preliminary data.</text>
</comment>
<keyword evidence="3" id="KW-1185">Reference proteome</keyword>
<dbReference type="EMBL" id="NJEU01000017">
    <property type="protein sequence ID" value="PHH83331.1"/>
    <property type="molecule type" value="Genomic_DNA"/>
</dbReference>
<feature type="region of interest" description="Disordered" evidence="1">
    <location>
        <begin position="98"/>
        <end position="190"/>
    </location>
</feature>
<dbReference type="Proteomes" id="UP000224854">
    <property type="component" value="Unassembled WGS sequence"/>
</dbReference>
<gene>
    <name evidence="2" type="ORF">CDD82_2083</name>
</gene>
<reference evidence="2 3" key="1">
    <citation type="submission" date="2017-06" db="EMBL/GenBank/DDBJ databases">
        <title>Ant-infecting Ophiocordyceps genomes reveal a high diversity of potential behavioral manipulation genes and a possible major role for enterotoxins.</title>
        <authorList>
            <person name="De Bekker C."/>
            <person name="Evans H.C."/>
            <person name="Brachmann A."/>
            <person name="Hughes D.P."/>
        </authorList>
    </citation>
    <scope>NUCLEOTIDE SEQUENCE [LARGE SCALE GENOMIC DNA]</scope>
    <source>
        <strain evidence="2 3">1348a</strain>
    </source>
</reference>
<feature type="compositionally biased region" description="Basic residues" evidence="1">
    <location>
        <begin position="137"/>
        <end position="151"/>
    </location>
</feature>
<organism evidence="2 3">
    <name type="scientific">Ophiocordyceps australis</name>
    <dbReference type="NCBI Taxonomy" id="1399860"/>
    <lineage>
        <taxon>Eukaryota</taxon>
        <taxon>Fungi</taxon>
        <taxon>Dikarya</taxon>
        <taxon>Ascomycota</taxon>
        <taxon>Pezizomycotina</taxon>
        <taxon>Sordariomycetes</taxon>
        <taxon>Hypocreomycetidae</taxon>
        <taxon>Hypocreales</taxon>
        <taxon>Ophiocordycipitaceae</taxon>
        <taxon>Ophiocordyceps</taxon>
    </lineage>
</organism>
<evidence type="ECO:0000256" key="1">
    <source>
        <dbReference type="SAM" id="MobiDB-lite"/>
    </source>
</evidence>
<name>A0A2C5ZVD1_9HYPO</name>
<evidence type="ECO:0000313" key="2">
    <source>
        <dbReference type="EMBL" id="PHH83331.1"/>
    </source>
</evidence>
<sequence length="610" mass="68180">MNPLAVNFAPADSARVHSFAKYRSDAVATQHVYSYDHRTPTQVADCEANAWVHGPSLVPWQPQPILGHHGNPTGVDAVHSNSFDLGLDRFFDPLIKTQENGNPYSRPAALEPDPRVATKPDGMPSIQSRHLSSSHQAVRRKTRSASNKKKWTPLPFNRYASRSSPPAAKSPRLLSQISSPKRAPWAKSDACRKEAARQILQLGRARKSRTQPFSSLDTCSFEPTDISENHGVRHDFGHPLEYSSPHAQTEELPGLDFLVPSFQNLTLEPSPAPTNISPDIYHLQHSPSALPDLNQVPFESCRALVENPFNVEWDPVAQTKFEFSHLGNEPPRIRVDDPRDKIFADLAFNGLSAASSHPPWTKESKKNAYTRNKKFEKGSLKGKGFQKSCRDSLPRQEDYATASEKPFHLSNQTARGTWSNSVRWMSDGAKERMALAKMMNNLHHIGADKSPFIPQTLVELAALRADMAEESKQRLTHLVGQRMAEMERKKSCAQNLSTQHNVLKVEKLFLGKQMHDELSPVFASFNCFNEQLPNSKILFASWPSLAELKDAGDNRGGQAARSLPRPKIDVLDSSISMDFHPAYIMPVSPPEEQQEWCAMPAHQIRVCHCG</sequence>
<accession>A0A2C5ZVD1</accession>
<dbReference type="AlphaFoldDB" id="A0A2C5ZVD1"/>